<reference evidence="2 3" key="1">
    <citation type="journal article" date="2018" name="Mol. Plant">
        <title>The genome of Artemisia annua provides insight into the evolution of Asteraceae family and artemisinin biosynthesis.</title>
        <authorList>
            <person name="Shen Q."/>
            <person name="Zhang L."/>
            <person name="Liao Z."/>
            <person name="Wang S."/>
            <person name="Yan T."/>
            <person name="Shi P."/>
            <person name="Liu M."/>
            <person name="Fu X."/>
            <person name="Pan Q."/>
            <person name="Wang Y."/>
            <person name="Lv Z."/>
            <person name="Lu X."/>
            <person name="Zhang F."/>
            <person name="Jiang W."/>
            <person name="Ma Y."/>
            <person name="Chen M."/>
            <person name="Hao X."/>
            <person name="Li L."/>
            <person name="Tang Y."/>
            <person name="Lv G."/>
            <person name="Zhou Y."/>
            <person name="Sun X."/>
            <person name="Brodelius P.E."/>
            <person name="Rose J.K.C."/>
            <person name="Tang K."/>
        </authorList>
    </citation>
    <scope>NUCLEOTIDE SEQUENCE [LARGE SCALE GENOMIC DNA]</scope>
    <source>
        <strain evidence="3">cv. Huhao1</strain>
        <tissue evidence="2">Leaf</tissue>
    </source>
</reference>
<keyword evidence="3" id="KW-1185">Reference proteome</keyword>
<organism evidence="2 3">
    <name type="scientific">Artemisia annua</name>
    <name type="common">Sweet wormwood</name>
    <dbReference type="NCBI Taxonomy" id="35608"/>
    <lineage>
        <taxon>Eukaryota</taxon>
        <taxon>Viridiplantae</taxon>
        <taxon>Streptophyta</taxon>
        <taxon>Embryophyta</taxon>
        <taxon>Tracheophyta</taxon>
        <taxon>Spermatophyta</taxon>
        <taxon>Magnoliopsida</taxon>
        <taxon>eudicotyledons</taxon>
        <taxon>Gunneridae</taxon>
        <taxon>Pentapetalae</taxon>
        <taxon>asterids</taxon>
        <taxon>campanulids</taxon>
        <taxon>Asterales</taxon>
        <taxon>Asteraceae</taxon>
        <taxon>Asteroideae</taxon>
        <taxon>Anthemideae</taxon>
        <taxon>Artemisiinae</taxon>
        <taxon>Artemisia</taxon>
    </lineage>
</organism>
<dbReference type="InterPro" id="IPR052079">
    <property type="entry name" value="E3_ligase/Copine_domain"/>
</dbReference>
<name>A0A2U1N386_ARTAN</name>
<dbReference type="OrthoDB" id="5855668at2759"/>
<evidence type="ECO:0000259" key="1">
    <source>
        <dbReference type="Pfam" id="PF07002"/>
    </source>
</evidence>
<sequence length="125" mass="13978">MAALTLLEFGSTRNRKAMKRSTPRKGEARNKKFGIKTLGGTVGPVMSYCQSHMTLASFDEDNLFPCYGFGDASTHEQEVFSFYPDDKFCDGVEDVIFETCRLATIVNGVLRKTTKEMEQMACMHG</sequence>
<accession>A0A2U1N386</accession>
<dbReference type="PANTHER" id="PTHR45751">
    <property type="entry name" value="COPINE FAMILY PROTEIN 1"/>
    <property type="match status" value="1"/>
</dbReference>
<dbReference type="GO" id="GO:0005634">
    <property type="term" value="C:nucleus"/>
    <property type="evidence" value="ECO:0007669"/>
    <property type="project" value="TreeGrafter"/>
</dbReference>
<dbReference type="STRING" id="35608.A0A2U1N386"/>
<evidence type="ECO:0000313" key="2">
    <source>
        <dbReference type="EMBL" id="PWA67985.1"/>
    </source>
</evidence>
<protein>
    <submittedName>
        <fullName evidence="2">Copine</fullName>
    </submittedName>
</protein>
<dbReference type="GO" id="GO:0004842">
    <property type="term" value="F:ubiquitin-protein transferase activity"/>
    <property type="evidence" value="ECO:0007669"/>
    <property type="project" value="TreeGrafter"/>
</dbReference>
<dbReference type="Proteomes" id="UP000245207">
    <property type="component" value="Unassembled WGS sequence"/>
</dbReference>
<dbReference type="InterPro" id="IPR010734">
    <property type="entry name" value="Copine_C"/>
</dbReference>
<dbReference type="AlphaFoldDB" id="A0A2U1N386"/>
<dbReference type="EMBL" id="PKPP01003727">
    <property type="protein sequence ID" value="PWA67985.1"/>
    <property type="molecule type" value="Genomic_DNA"/>
</dbReference>
<comment type="caution">
    <text evidence="2">The sequence shown here is derived from an EMBL/GenBank/DDBJ whole genome shotgun (WGS) entry which is preliminary data.</text>
</comment>
<gene>
    <name evidence="2" type="ORF">CTI12_AA312270</name>
</gene>
<proteinExistence type="predicted"/>
<dbReference type="PANTHER" id="PTHR45751:SF38">
    <property type="entry name" value="E3 UBIQUITIN-PROTEIN LIGASE RGLG5-LIKE"/>
    <property type="match status" value="1"/>
</dbReference>
<dbReference type="GO" id="GO:0016567">
    <property type="term" value="P:protein ubiquitination"/>
    <property type="evidence" value="ECO:0007669"/>
    <property type="project" value="TreeGrafter"/>
</dbReference>
<evidence type="ECO:0000313" key="3">
    <source>
        <dbReference type="Proteomes" id="UP000245207"/>
    </source>
</evidence>
<dbReference type="Pfam" id="PF07002">
    <property type="entry name" value="Copine"/>
    <property type="match status" value="1"/>
</dbReference>
<feature type="domain" description="Copine C-terminal" evidence="1">
    <location>
        <begin position="53"/>
        <end position="96"/>
    </location>
</feature>